<dbReference type="AlphaFoldDB" id="A0AAE1ABX5"/>
<accession>A0AAE1ABX5</accession>
<reference evidence="1" key="1">
    <citation type="journal article" date="2023" name="G3 (Bethesda)">
        <title>A reference genome for the long-term kleptoplast-retaining sea slug Elysia crispata morphotype clarki.</title>
        <authorList>
            <person name="Eastman K.E."/>
            <person name="Pendleton A.L."/>
            <person name="Shaikh M.A."/>
            <person name="Suttiyut T."/>
            <person name="Ogas R."/>
            <person name="Tomko P."/>
            <person name="Gavelis G."/>
            <person name="Widhalm J.R."/>
            <person name="Wisecaver J.H."/>
        </authorList>
    </citation>
    <scope>NUCLEOTIDE SEQUENCE</scope>
    <source>
        <strain evidence="1">ECLA1</strain>
    </source>
</reference>
<dbReference type="Proteomes" id="UP001283361">
    <property type="component" value="Unassembled WGS sequence"/>
</dbReference>
<evidence type="ECO:0000313" key="1">
    <source>
        <dbReference type="EMBL" id="KAK3784690.1"/>
    </source>
</evidence>
<evidence type="ECO:0000313" key="2">
    <source>
        <dbReference type="Proteomes" id="UP001283361"/>
    </source>
</evidence>
<comment type="caution">
    <text evidence="1">The sequence shown here is derived from an EMBL/GenBank/DDBJ whole genome shotgun (WGS) entry which is preliminary data.</text>
</comment>
<organism evidence="1 2">
    <name type="scientific">Elysia crispata</name>
    <name type="common">lettuce slug</name>
    <dbReference type="NCBI Taxonomy" id="231223"/>
    <lineage>
        <taxon>Eukaryota</taxon>
        <taxon>Metazoa</taxon>
        <taxon>Spiralia</taxon>
        <taxon>Lophotrochozoa</taxon>
        <taxon>Mollusca</taxon>
        <taxon>Gastropoda</taxon>
        <taxon>Heterobranchia</taxon>
        <taxon>Euthyneura</taxon>
        <taxon>Panpulmonata</taxon>
        <taxon>Sacoglossa</taxon>
        <taxon>Placobranchoidea</taxon>
        <taxon>Plakobranchidae</taxon>
        <taxon>Elysia</taxon>
    </lineage>
</organism>
<protein>
    <submittedName>
        <fullName evidence="1">Uncharacterized protein</fullName>
    </submittedName>
</protein>
<name>A0AAE1ABX5_9GAST</name>
<sequence length="85" mass="9320">MSLFVLQRAQDLVQIEVVRVRPLVSLYTILPSIGRGLVYSLITIDLGAVEGRGLQPVSRSPRPEVSQTVGETFLLFPVKSRVSGL</sequence>
<dbReference type="EMBL" id="JAWDGP010002216">
    <property type="protein sequence ID" value="KAK3784690.1"/>
    <property type="molecule type" value="Genomic_DNA"/>
</dbReference>
<proteinExistence type="predicted"/>
<keyword evidence="2" id="KW-1185">Reference proteome</keyword>
<gene>
    <name evidence="1" type="ORF">RRG08_032146</name>
</gene>